<protein>
    <submittedName>
        <fullName evidence="3">4'-phosphopantetheinyl transferase superfamily protein</fullName>
    </submittedName>
</protein>
<evidence type="ECO:0000313" key="4">
    <source>
        <dbReference type="Proteomes" id="UP000480178"/>
    </source>
</evidence>
<dbReference type="GO" id="GO:0000287">
    <property type="term" value="F:magnesium ion binding"/>
    <property type="evidence" value="ECO:0007669"/>
    <property type="project" value="InterPro"/>
</dbReference>
<dbReference type="EMBL" id="CP048222">
    <property type="protein sequence ID" value="QHT70084.1"/>
    <property type="molecule type" value="Genomic_DNA"/>
</dbReference>
<evidence type="ECO:0000313" key="3">
    <source>
        <dbReference type="EMBL" id="QHT70084.1"/>
    </source>
</evidence>
<dbReference type="SUPFAM" id="SSF56214">
    <property type="entry name" value="4'-phosphopantetheinyl transferase"/>
    <property type="match status" value="1"/>
</dbReference>
<dbReference type="RefSeq" id="WP_162446067.1">
    <property type="nucleotide sequence ID" value="NZ_CP048222.1"/>
</dbReference>
<accession>A0A6C0GQE8</accession>
<dbReference type="InterPro" id="IPR008278">
    <property type="entry name" value="4-PPantetheinyl_Trfase_dom"/>
</dbReference>
<dbReference type="AlphaFoldDB" id="A0A6C0GQE8"/>
<dbReference type="KEGG" id="rhoz:GXP67_27275"/>
<evidence type="ECO:0000259" key="2">
    <source>
        <dbReference type="Pfam" id="PF01648"/>
    </source>
</evidence>
<sequence length="212" mass="24349">MPLFYKELIEENCIWGIWEITETIHALSQMLGDNVFDSSHLQSITHEGKKTESMAVRVLTQYLLGNWRLPYKGIQKDGCDKPHLAGYDFSVSVSHTSLYAAVIIHRSRKVGIDIEQIKTKLIKVAPKFLSPAEITHAGTNLERLCMYWCAKEVLYKKYGKKNLSLKDEIYIHPFQHTQSGPVRGEIMPDGYKEPATIVYMKLSDYILAYSYE</sequence>
<keyword evidence="4" id="KW-1185">Reference proteome</keyword>
<keyword evidence="1 3" id="KW-0808">Transferase</keyword>
<dbReference type="InterPro" id="IPR037143">
    <property type="entry name" value="4-PPantetheinyl_Trfase_dom_sf"/>
</dbReference>
<organism evidence="3 4">
    <name type="scientific">Rhodocytophaga rosea</name>
    <dbReference type="NCBI Taxonomy" id="2704465"/>
    <lineage>
        <taxon>Bacteria</taxon>
        <taxon>Pseudomonadati</taxon>
        <taxon>Bacteroidota</taxon>
        <taxon>Cytophagia</taxon>
        <taxon>Cytophagales</taxon>
        <taxon>Rhodocytophagaceae</taxon>
        <taxon>Rhodocytophaga</taxon>
    </lineage>
</organism>
<feature type="domain" description="4'-phosphopantetheinyl transferase" evidence="2">
    <location>
        <begin position="110"/>
        <end position="169"/>
    </location>
</feature>
<reference evidence="3 4" key="1">
    <citation type="submission" date="2020-01" db="EMBL/GenBank/DDBJ databases">
        <authorList>
            <person name="Kim M.K."/>
        </authorList>
    </citation>
    <scope>NUCLEOTIDE SEQUENCE [LARGE SCALE GENOMIC DNA]</scope>
    <source>
        <strain evidence="3 4">172606-1</strain>
    </source>
</reference>
<evidence type="ECO:0000256" key="1">
    <source>
        <dbReference type="ARBA" id="ARBA00022679"/>
    </source>
</evidence>
<dbReference type="GO" id="GO:0008897">
    <property type="term" value="F:holo-[acyl-carrier-protein] synthase activity"/>
    <property type="evidence" value="ECO:0007669"/>
    <property type="project" value="InterPro"/>
</dbReference>
<proteinExistence type="predicted"/>
<dbReference type="Pfam" id="PF01648">
    <property type="entry name" value="ACPS"/>
    <property type="match status" value="1"/>
</dbReference>
<dbReference type="Gene3D" id="3.90.470.20">
    <property type="entry name" value="4'-phosphopantetheinyl transferase domain"/>
    <property type="match status" value="1"/>
</dbReference>
<dbReference type="Proteomes" id="UP000480178">
    <property type="component" value="Chromosome"/>
</dbReference>
<name>A0A6C0GQE8_9BACT</name>
<gene>
    <name evidence="3" type="ORF">GXP67_27275</name>
</gene>